<evidence type="ECO:0000313" key="3">
    <source>
        <dbReference type="Proteomes" id="UP000007151"/>
    </source>
</evidence>
<name>A0A212EGT2_DANPL</name>
<evidence type="ECO:0000313" key="2">
    <source>
        <dbReference type="EMBL" id="OWR40693.1"/>
    </source>
</evidence>
<dbReference type="InParanoid" id="A0A212EGT2"/>
<dbReference type="Proteomes" id="UP000007151">
    <property type="component" value="Unassembled WGS sequence"/>
</dbReference>
<evidence type="ECO:0000256" key="1">
    <source>
        <dbReference type="SAM" id="MobiDB-lite"/>
    </source>
</evidence>
<sequence length="63" mass="7090">MPFWLKTIRHKQLWTFRLSRPWVANRRATRAAACAEGPCSLSSFPPPPSQVPPLPPTLPPRTA</sequence>
<gene>
    <name evidence="2" type="ORF">KGM_215696</name>
</gene>
<keyword evidence="3" id="KW-1185">Reference proteome</keyword>
<feature type="region of interest" description="Disordered" evidence="1">
    <location>
        <begin position="37"/>
        <end position="63"/>
    </location>
</feature>
<organism evidence="2 3">
    <name type="scientific">Danaus plexippus plexippus</name>
    <dbReference type="NCBI Taxonomy" id="278856"/>
    <lineage>
        <taxon>Eukaryota</taxon>
        <taxon>Metazoa</taxon>
        <taxon>Ecdysozoa</taxon>
        <taxon>Arthropoda</taxon>
        <taxon>Hexapoda</taxon>
        <taxon>Insecta</taxon>
        <taxon>Pterygota</taxon>
        <taxon>Neoptera</taxon>
        <taxon>Endopterygota</taxon>
        <taxon>Lepidoptera</taxon>
        <taxon>Glossata</taxon>
        <taxon>Ditrysia</taxon>
        <taxon>Papilionoidea</taxon>
        <taxon>Nymphalidae</taxon>
        <taxon>Danainae</taxon>
        <taxon>Danaini</taxon>
        <taxon>Danaina</taxon>
        <taxon>Danaus</taxon>
        <taxon>Danaus</taxon>
    </lineage>
</organism>
<protein>
    <submittedName>
        <fullName evidence="2">Uncharacterized protein</fullName>
    </submittedName>
</protein>
<comment type="caution">
    <text evidence="2">The sequence shown here is derived from an EMBL/GenBank/DDBJ whole genome shotgun (WGS) entry which is preliminary data.</text>
</comment>
<dbReference type="AlphaFoldDB" id="A0A212EGT2"/>
<feature type="compositionally biased region" description="Pro residues" evidence="1">
    <location>
        <begin position="44"/>
        <end position="63"/>
    </location>
</feature>
<accession>A0A212EGT2</accession>
<dbReference type="KEGG" id="dpl:KGM_215696"/>
<reference evidence="2 3" key="1">
    <citation type="journal article" date="2011" name="Cell">
        <title>The monarch butterfly genome yields insights into long-distance migration.</title>
        <authorList>
            <person name="Zhan S."/>
            <person name="Merlin C."/>
            <person name="Boore J.L."/>
            <person name="Reppert S.M."/>
        </authorList>
    </citation>
    <scope>NUCLEOTIDE SEQUENCE [LARGE SCALE GENOMIC DNA]</scope>
    <source>
        <strain evidence="2">F-2</strain>
    </source>
</reference>
<proteinExistence type="predicted"/>
<dbReference type="EMBL" id="AGBW02015027">
    <property type="protein sequence ID" value="OWR40693.1"/>
    <property type="molecule type" value="Genomic_DNA"/>
</dbReference>